<gene>
    <name evidence="5" type="ORF">BCF55_0139</name>
</gene>
<dbReference type="PROSITE" id="PS50887">
    <property type="entry name" value="GGDEF"/>
    <property type="match status" value="1"/>
</dbReference>
<dbReference type="OrthoDB" id="9783388at2"/>
<feature type="transmembrane region" description="Helical" evidence="3">
    <location>
        <begin position="65"/>
        <end position="85"/>
    </location>
</feature>
<protein>
    <recommendedName>
        <fullName evidence="1">diguanylate cyclase</fullName>
        <ecNumber evidence="1">2.7.7.65</ecNumber>
    </recommendedName>
</protein>
<comment type="caution">
    <text evidence="5">The sequence shown here is derived from an EMBL/GenBank/DDBJ whole genome shotgun (WGS) entry which is preliminary data.</text>
</comment>
<dbReference type="InterPro" id="IPR029787">
    <property type="entry name" value="Nucleotide_cyclase"/>
</dbReference>
<feature type="domain" description="GGDEF" evidence="4">
    <location>
        <begin position="205"/>
        <end position="326"/>
    </location>
</feature>
<keyword evidence="3" id="KW-0812">Transmembrane</keyword>
<proteinExistence type="predicted"/>
<keyword evidence="2" id="KW-0175">Coiled coil</keyword>
<dbReference type="CDD" id="cd01949">
    <property type="entry name" value="GGDEF"/>
    <property type="match status" value="1"/>
</dbReference>
<dbReference type="SUPFAM" id="SSF55073">
    <property type="entry name" value="Nucleotide cyclase"/>
    <property type="match status" value="1"/>
</dbReference>
<evidence type="ECO:0000256" key="2">
    <source>
        <dbReference type="SAM" id="Coils"/>
    </source>
</evidence>
<dbReference type="EC" id="2.7.7.65" evidence="1"/>
<dbReference type="SMART" id="SM00267">
    <property type="entry name" value="GGDEF"/>
    <property type="match status" value="1"/>
</dbReference>
<dbReference type="PANTHER" id="PTHR45138">
    <property type="entry name" value="REGULATORY COMPONENTS OF SENSORY TRANSDUCTION SYSTEM"/>
    <property type="match status" value="1"/>
</dbReference>
<feature type="coiled-coil region" evidence="2">
    <location>
        <begin position="260"/>
        <end position="287"/>
    </location>
</feature>
<evidence type="ECO:0000313" key="5">
    <source>
        <dbReference type="EMBL" id="RLJ69882.1"/>
    </source>
</evidence>
<dbReference type="EMBL" id="RCCJ01000001">
    <property type="protein sequence ID" value="RLJ69882.1"/>
    <property type="molecule type" value="Genomic_DNA"/>
</dbReference>
<keyword evidence="3" id="KW-1133">Transmembrane helix</keyword>
<feature type="transmembrane region" description="Helical" evidence="3">
    <location>
        <begin position="113"/>
        <end position="130"/>
    </location>
</feature>
<dbReference type="RefSeq" id="WP_121008807.1">
    <property type="nucleotide sequence ID" value="NZ_RCCJ01000001.1"/>
</dbReference>
<dbReference type="PANTHER" id="PTHR45138:SF6">
    <property type="entry name" value="DIGUANYLATE CYCLASE DGCN"/>
    <property type="match status" value="1"/>
</dbReference>
<evidence type="ECO:0000256" key="1">
    <source>
        <dbReference type="ARBA" id="ARBA00012528"/>
    </source>
</evidence>
<dbReference type="InterPro" id="IPR000160">
    <property type="entry name" value="GGDEF_dom"/>
</dbReference>
<evidence type="ECO:0000259" key="4">
    <source>
        <dbReference type="PROSITE" id="PS50887"/>
    </source>
</evidence>
<dbReference type="InterPro" id="IPR050469">
    <property type="entry name" value="Diguanylate_Cyclase"/>
</dbReference>
<dbReference type="GO" id="GO:0005886">
    <property type="term" value="C:plasma membrane"/>
    <property type="evidence" value="ECO:0007669"/>
    <property type="project" value="TreeGrafter"/>
</dbReference>
<keyword evidence="3" id="KW-0472">Membrane</keyword>
<dbReference type="GO" id="GO:0052621">
    <property type="term" value="F:diguanylate cyclase activity"/>
    <property type="evidence" value="ECO:0007669"/>
    <property type="project" value="UniProtKB-EC"/>
</dbReference>
<name>A0A497XRX0_9AQUI</name>
<organism evidence="5 6">
    <name type="scientific">Hydrogenivirga caldilitoris</name>
    <dbReference type="NCBI Taxonomy" id="246264"/>
    <lineage>
        <taxon>Bacteria</taxon>
        <taxon>Pseudomonadati</taxon>
        <taxon>Aquificota</taxon>
        <taxon>Aquificia</taxon>
        <taxon>Aquificales</taxon>
        <taxon>Aquificaceae</taxon>
        <taxon>Hydrogenivirga</taxon>
    </lineage>
</organism>
<feature type="transmembrane region" description="Helical" evidence="3">
    <location>
        <begin position="38"/>
        <end position="58"/>
    </location>
</feature>
<dbReference type="AlphaFoldDB" id="A0A497XRX0"/>
<dbReference type="Proteomes" id="UP000267841">
    <property type="component" value="Unassembled WGS sequence"/>
</dbReference>
<feature type="transmembrane region" description="Helical" evidence="3">
    <location>
        <begin position="12"/>
        <end position="32"/>
    </location>
</feature>
<evidence type="ECO:0000256" key="3">
    <source>
        <dbReference type="SAM" id="Phobius"/>
    </source>
</evidence>
<dbReference type="Gene3D" id="3.30.70.270">
    <property type="match status" value="1"/>
</dbReference>
<dbReference type="InterPro" id="IPR043128">
    <property type="entry name" value="Rev_trsase/Diguanyl_cyclase"/>
</dbReference>
<dbReference type="GO" id="GO:0043709">
    <property type="term" value="P:cell adhesion involved in single-species biofilm formation"/>
    <property type="evidence" value="ECO:0007669"/>
    <property type="project" value="TreeGrafter"/>
</dbReference>
<dbReference type="GO" id="GO:1902201">
    <property type="term" value="P:negative regulation of bacterial-type flagellum-dependent cell motility"/>
    <property type="evidence" value="ECO:0007669"/>
    <property type="project" value="TreeGrafter"/>
</dbReference>
<dbReference type="Pfam" id="PF00990">
    <property type="entry name" value="GGDEF"/>
    <property type="match status" value="1"/>
</dbReference>
<reference evidence="5 6" key="1">
    <citation type="submission" date="2018-10" db="EMBL/GenBank/DDBJ databases">
        <title>Genomic Encyclopedia of Archaeal and Bacterial Type Strains, Phase II (KMG-II): from individual species to whole genera.</title>
        <authorList>
            <person name="Goeker M."/>
        </authorList>
    </citation>
    <scope>NUCLEOTIDE SEQUENCE [LARGE SCALE GENOMIC DNA]</scope>
    <source>
        <strain evidence="5 6">DSM 16510</strain>
    </source>
</reference>
<keyword evidence="6" id="KW-1185">Reference proteome</keyword>
<sequence>MLPDILLRHRERFVYIYTITGVVALILFGVLPHTFAGHTAYALFEGTVALLLALNVVAYRWHRNYLILSNFAHFLIMLTFVFLIVTGGYRGTGIYWCYAYPLLSFFLTSKREIIFWNVAFLLSCLGLYLLKPDMFYYDFITLRQALGAYVAVFILAFAYNTVISDLIGVLSERASVDALTGLYSRYFFLESLSKAISQLERGKDVRHTIVYLDLDNFKRVNDTHGHHVGDEVLRHIADLLRNYFRRADIVARFGGDEFMILAHNGAREGIEERLKALRKEIENRFKDYGLSLSYGIVQIPEDGTDADRLIREADKRMYEMKVKNKR</sequence>
<dbReference type="NCBIfam" id="TIGR00254">
    <property type="entry name" value="GGDEF"/>
    <property type="match status" value="1"/>
</dbReference>
<accession>A0A497XRX0</accession>
<feature type="transmembrane region" description="Helical" evidence="3">
    <location>
        <begin position="142"/>
        <end position="159"/>
    </location>
</feature>
<evidence type="ECO:0000313" key="6">
    <source>
        <dbReference type="Proteomes" id="UP000267841"/>
    </source>
</evidence>